<keyword evidence="7" id="KW-1185">Reference proteome</keyword>
<keyword evidence="6" id="KW-0408">Iron</keyword>
<evidence type="ECO:0000256" key="2">
    <source>
        <dbReference type="ARBA" id="ARBA00022617"/>
    </source>
</evidence>
<proteinExistence type="inferred from homology"/>
<dbReference type="RefSeq" id="XP_042565025.1">
    <property type="nucleotide sequence ID" value="XM_042709091.1"/>
</dbReference>
<reference evidence="8" key="1">
    <citation type="submission" date="2025-08" db="UniProtKB">
        <authorList>
            <consortium name="RefSeq"/>
        </authorList>
    </citation>
    <scope>IDENTIFICATION</scope>
</reference>
<dbReference type="InterPro" id="IPR017972">
    <property type="entry name" value="Cyt_P450_CS"/>
</dbReference>
<evidence type="ECO:0000256" key="4">
    <source>
        <dbReference type="ARBA" id="ARBA00047938"/>
    </source>
</evidence>
<gene>
    <name evidence="8" type="primary">LOC105910095</name>
</gene>
<sequence>MLDKWENYAKTNESFELFQHVSLMTLDSIMKCGFSCNSNCQTESGTNAYIKAVYELCDLVNLRFRVFPYHSDIIFHLSPHGYRFRKACKIAHGHTEEVIRRRKEILKCEREQEKVQTKRHLDFLDILLCARDDNQEGLADEDIRAEVDTFMFEGHDTTASGISWLLFSLASNPEHQKTCREEITQVLQGKDNMDWEDLSKIPYTTMCIKESLRMYPPVPGIARKLTKPLTFFDGRTVPAGFLVGTSVFGLHRNATVWENPNVFDPLRFLPENCAKRSPHAFVPFSAGPRNCIGQTFAMNEMKVAVCLTLKRYELMTDPDLKPKMLPRLVLRSLNGIYLRIKHLEPEP</sequence>
<keyword evidence="2 6" id="KW-0349">Heme</keyword>
<dbReference type="InterPro" id="IPR050196">
    <property type="entry name" value="Cytochrome_P450_Monoox"/>
</dbReference>
<name>A0A8M1KQY0_CLUHA</name>
<comment type="similarity">
    <text evidence="1 6">Belongs to the cytochrome P450 family.</text>
</comment>
<dbReference type="AlphaFoldDB" id="A0A8M1KQY0"/>
<keyword evidence="6" id="KW-0503">Monooxygenase</keyword>
<evidence type="ECO:0000256" key="6">
    <source>
        <dbReference type="RuleBase" id="RU000461"/>
    </source>
</evidence>
<evidence type="ECO:0000256" key="5">
    <source>
        <dbReference type="ARBA" id="ARBA00048642"/>
    </source>
</evidence>
<dbReference type="PANTHER" id="PTHR24291">
    <property type="entry name" value="CYTOCHROME P450 FAMILY 4"/>
    <property type="match status" value="1"/>
</dbReference>
<evidence type="ECO:0000256" key="3">
    <source>
        <dbReference type="ARBA" id="ARBA00037202"/>
    </source>
</evidence>
<dbReference type="Pfam" id="PF00067">
    <property type="entry name" value="p450"/>
    <property type="match status" value="1"/>
</dbReference>
<dbReference type="Proteomes" id="UP000515152">
    <property type="component" value="Chromosome 11"/>
</dbReference>
<dbReference type="GO" id="GO:0005506">
    <property type="term" value="F:iron ion binding"/>
    <property type="evidence" value="ECO:0007669"/>
    <property type="project" value="InterPro"/>
</dbReference>
<dbReference type="GO" id="GO:0070330">
    <property type="term" value="F:aromatase activity"/>
    <property type="evidence" value="ECO:0007669"/>
    <property type="project" value="UniProtKB-EC"/>
</dbReference>
<dbReference type="PANTHER" id="PTHR24291:SF201">
    <property type="entry name" value="CYTOCHROME P450, FAMILY 4, SUBFAMILY B, POLYPEPTIDE 7"/>
    <property type="match status" value="1"/>
</dbReference>
<dbReference type="PROSITE" id="PS00086">
    <property type="entry name" value="CYTOCHROME_P450"/>
    <property type="match status" value="1"/>
</dbReference>
<protein>
    <submittedName>
        <fullName evidence="8">Cytochrome P450 4B1-like isoform X3</fullName>
    </submittedName>
</protein>
<evidence type="ECO:0000313" key="7">
    <source>
        <dbReference type="Proteomes" id="UP000515152"/>
    </source>
</evidence>
<dbReference type="InterPro" id="IPR001128">
    <property type="entry name" value="Cyt_P450"/>
</dbReference>
<comment type="catalytic activity">
    <reaction evidence="5">
        <text>androst-4-ene-3,17-dione + 3 reduced [NADPH--hemoprotein reductase] + 3 O2 = estrone + formate + 3 oxidized [NADPH--hemoprotein reductase] + 4 H2O + 4 H(+)</text>
        <dbReference type="Rhea" id="RHEA:38195"/>
        <dbReference type="Rhea" id="RHEA-COMP:11964"/>
        <dbReference type="Rhea" id="RHEA-COMP:11965"/>
        <dbReference type="ChEBI" id="CHEBI:15377"/>
        <dbReference type="ChEBI" id="CHEBI:15378"/>
        <dbReference type="ChEBI" id="CHEBI:15379"/>
        <dbReference type="ChEBI" id="CHEBI:15740"/>
        <dbReference type="ChEBI" id="CHEBI:16422"/>
        <dbReference type="ChEBI" id="CHEBI:17263"/>
        <dbReference type="ChEBI" id="CHEBI:57618"/>
        <dbReference type="ChEBI" id="CHEBI:58210"/>
        <dbReference type="EC" id="1.14.14.14"/>
    </reaction>
</comment>
<evidence type="ECO:0000256" key="1">
    <source>
        <dbReference type="ARBA" id="ARBA00010617"/>
    </source>
</evidence>
<evidence type="ECO:0000313" key="8">
    <source>
        <dbReference type="RefSeq" id="XP_042565025.1"/>
    </source>
</evidence>
<dbReference type="GeneID" id="105910095"/>
<organism evidence="7 8">
    <name type="scientific">Clupea harengus</name>
    <name type="common">Atlantic herring</name>
    <dbReference type="NCBI Taxonomy" id="7950"/>
    <lineage>
        <taxon>Eukaryota</taxon>
        <taxon>Metazoa</taxon>
        <taxon>Chordata</taxon>
        <taxon>Craniata</taxon>
        <taxon>Vertebrata</taxon>
        <taxon>Euteleostomi</taxon>
        <taxon>Actinopterygii</taxon>
        <taxon>Neopterygii</taxon>
        <taxon>Teleostei</taxon>
        <taxon>Clupei</taxon>
        <taxon>Clupeiformes</taxon>
        <taxon>Clupeoidei</taxon>
        <taxon>Clupeidae</taxon>
        <taxon>Clupea</taxon>
    </lineage>
</organism>
<accession>A0A8M1KQY0</accession>
<comment type="function">
    <text evidence="3">Catalyzes the formation of aromatic C18 estrogens from C19 androgens.</text>
</comment>
<keyword evidence="6" id="KW-0479">Metal-binding</keyword>
<keyword evidence="6" id="KW-0560">Oxidoreductase</keyword>
<dbReference type="GO" id="GO:0020037">
    <property type="term" value="F:heme binding"/>
    <property type="evidence" value="ECO:0007669"/>
    <property type="project" value="InterPro"/>
</dbReference>
<comment type="catalytic activity">
    <reaction evidence="4">
        <text>testosterone + 3 reduced [NADPH--hemoprotein reductase] + 3 O2 = 17beta-estradiol + formate + 3 oxidized [NADPH--hemoprotein reductase] + 4 H2O + 4 H(+)</text>
        <dbReference type="Rhea" id="RHEA:38191"/>
        <dbReference type="Rhea" id="RHEA-COMP:11964"/>
        <dbReference type="Rhea" id="RHEA-COMP:11965"/>
        <dbReference type="ChEBI" id="CHEBI:15377"/>
        <dbReference type="ChEBI" id="CHEBI:15378"/>
        <dbReference type="ChEBI" id="CHEBI:15379"/>
        <dbReference type="ChEBI" id="CHEBI:15740"/>
        <dbReference type="ChEBI" id="CHEBI:16469"/>
        <dbReference type="ChEBI" id="CHEBI:17347"/>
        <dbReference type="ChEBI" id="CHEBI:57618"/>
        <dbReference type="ChEBI" id="CHEBI:58210"/>
        <dbReference type="EC" id="1.14.14.14"/>
    </reaction>
</comment>